<dbReference type="InterPro" id="IPR006630">
    <property type="entry name" value="La_HTH"/>
</dbReference>
<feature type="domain" description="HTH La-type RNA-binding" evidence="4">
    <location>
        <begin position="21"/>
        <end position="117"/>
    </location>
</feature>
<dbReference type="STRING" id="1806994.A0A507BS06"/>
<dbReference type="PROSITE" id="PS50961">
    <property type="entry name" value="HTH_LA"/>
    <property type="match status" value="1"/>
</dbReference>
<dbReference type="Proteomes" id="UP000319731">
    <property type="component" value="Unassembled WGS sequence"/>
</dbReference>
<feature type="region of interest" description="Disordered" evidence="3">
    <location>
        <begin position="351"/>
        <end position="438"/>
    </location>
</feature>
<evidence type="ECO:0000256" key="3">
    <source>
        <dbReference type="SAM" id="MobiDB-lite"/>
    </source>
</evidence>
<accession>A0A507BS06</accession>
<evidence type="ECO:0000313" key="5">
    <source>
        <dbReference type="EMBL" id="TPX32430.1"/>
    </source>
</evidence>
<evidence type="ECO:0000259" key="4">
    <source>
        <dbReference type="PROSITE" id="PS50961"/>
    </source>
</evidence>
<evidence type="ECO:0000256" key="1">
    <source>
        <dbReference type="ARBA" id="ARBA00022884"/>
    </source>
</evidence>
<dbReference type="PANTHER" id="PTHR22792">
    <property type="entry name" value="LUPUS LA PROTEIN-RELATED"/>
    <property type="match status" value="1"/>
</dbReference>
<name>A0A507BS06_9FUNG</name>
<dbReference type="SMART" id="SM00715">
    <property type="entry name" value="LA"/>
    <property type="match status" value="1"/>
</dbReference>
<dbReference type="Gene3D" id="1.10.10.10">
    <property type="entry name" value="Winged helix-like DNA-binding domain superfamily/Winged helix DNA-binding domain"/>
    <property type="match status" value="1"/>
</dbReference>
<dbReference type="InterPro" id="IPR035979">
    <property type="entry name" value="RBD_domain_sf"/>
</dbReference>
<gene>
    <name evidence="5" type="ORF">SmJEL517_g04415</name>
</gene>
<dbReference type="SUPFAM" id="SSF46785">
    <property type="entry name" value="Winged helix' DNA-binding domain"/>
    <property type="match status" value="1"/>
</dbReference>
<sequence>MDIDPVDDGFLPAVNTFSSGASPAESLHSKVLSLLLAYTSESEAKSLLQQVRSSQTYYHPEHIDGYIPISLLLSFKKMQKLTQDLHLIAQIAATSRALQVHADGTKIRRVTSITTPAAPPAGLSSSAYITAYKFESDTVKPEVALYFANFGVVVDVDFIKPGVAGIKFSDDAGLVNAITAPHHRFRGDALHVEWIASSHLDMLEGKGRIPKNKKKVNYPRRLAGPYPYTCNRILHVDVSGLCWDAIDDASELDKAAATVTTLLEPYAHVVGVSLERAGSAYVRFKQPIVDDLPVIIERSGGIYWPDNDLLLPVRVVKGDEERVYWHVTSAREAKGMIARRRWTVNAVEAVSTGTKRKAAGDNAVDNDSGVDENGKQVKRRRGPRVKSENEPSTSGVEDVLVVQSSVQGAKQHRKKKMNGKKQGKRGKKAAAAVISTPKPDLADMLNQLL</sequence>
<dbReference type="RefSeq" id="XP_031023638.1">
    <property type="nucleotide sequence ID" value="XM_031170343.1"/>
</dbReference>
<dbReference type="SUPFAM" id="SSF54928">
    <property type="entry name" value="RNA-binding domain, RBD"/>
    <property type="match status" value="1"/>
</dbReference>
<organism evidence="5 6">
    <name type="scientific">Synchytrium microbalum</name>
    <dbReference type="NCBI Taxonomy" id="1806994"/>
    <lineage>
        <taxon>Eukaryota</taxon>
        <taxon>Fungi</taxon>
        <taxon>Fungi incertae sedis</taxon>
        <taxon>Chytridiomycota</taxon>
        <taxon>Chytridiomycota incertae sedis</taxon>
        <taxon>Chytridiomycetes</taxon>
        <taxon>Synchytriales</taxon>
        <taxon>Synchytriaceae</taxon>
        <taxon>Synchytrium</taxon>
    </lineage>
</organism>
<keyword evidence="1 2" id="KW-0694">RNA-binding</keyword>
<reference evidence="5 6" key="1">
    <citation type="journal article" date="2019" name="Sci. Rep.">
        <title>Comparative genomics of chytrid fungi reveal insights into the obligate biotrophic and pathogenic lifestyle of Synchytrium endobioticum.</title>
        <authorList>
            <person name="van de Vossenberg B.T.L.H."/>
            <person name="Warris S."/>
            <person name="Nguyen H.D.T."/>
            <person name="van Gent-Pelzer M.P.E."/>
            <person name="Joly D.L."/>
            <person name="van de Geest H.C."/>
            <person name="Bonants P.J.M."/>
            <person name="Smith D.S."/>
            <person name="Levesque C.A."/>
            <person name="van der Lee T.A.J."/>
        </authorList>
    </citation>
    <scope>NUCLEOTIDE SEQUENCE [LARGE SCALE GENOMIC DNA]</scope>
    <source>
        <strain evidence="5 6">JEL517</strain>
    </source>
</reference>
<dbReference type="EMBL" id="QEAO01000030">
    <property type="protein sequence ID" value="TPX32430.1"/>
    <property type="molecule type" value="Genomic_DNA"/>
</dbReference>
<dbReference type="InterPro" id="IPR045180">
    <property type="entry name" value="La_dom_prot"/>
</dbReference>
<protein>
    <recommendedName>
        <fullName evidence="4">HTH La-type RNA-binding domain-containing protein</fullName>
    </recommendedName>
</protein>
<feature type="compositionally biased region" description="Basic residues" evidence="3">
    <location>
        <begin position="410"/>
        <end position="428"/>
    </location>
</feature>
<dbReference type="OrthoDB" id="439993at2759"/>
<dbReference type="GO" id="GO:0003723">
    <property type="term" value="F:RNA binding"/>
    <property type="evidence" value="ECO:0007669"/>
    <property type="project" value="UniProtKB-UniRule"/>
</dbReference>
<keyword evidence="6" id="KW-1185">Reference proteome</keyword>
<proteinExistence type="predicted"/>
<dbReference type="AlphaFoldDB" id="A0A507BS06"/>
<dbReference type="InterPro" id="IPR036388">
    <property type="entry name" value="WH-like_DNA-bd_sf"/>
</dbReference>
<dbReference type="InterPro" id="IPR036390">
    <property type="entry name" value="WH_DNA-bd_sf"/>
</dbReference>
<comment type="caution">
    <text evidence="5">The sequence shown here is derived from an EMBL/GenBank/DDBJ whole genome shotgun (WGS) entry which is preliminary data.</text>
</comment>
<evidence type="ECO:0000256" key="2">
    <source>
        <dbReference type="PROSITE-ProRule" id="PRU00332"/>
    </source>
</evidence>
<evidence type="ECO:0000313" key="6">
    <source>
        <dbReference type="Proteomes" id="UP000319731"/>
    </source>
</evidence>
<dbReference type="GeneID" id="42005640"/>